<dbReference type="GO" id="GO:0005524">
    <property type="term" value="F:ATP binding"/>
    <property type="evidence" value="ECO:0007669"/>
    <property type="project" value="UniProtKB-UniRule"/>
</dbReference>
<dbReference type="InterPro" id="IPR032675">
    <property type="entry name" value="LRR_dom_sf"/>
</dbReference>
<dbReference type="GO" id="GO:0004672">
    <property type="term" value="F:protein kinase activity"/>
    <property type="evidence" value="ECO:0007669"/>
    <property type="project" value="InterPro"/>
</dbReference>
<dbReference type="PANTHER" id="PTHR45631">
    <property type="entry name" value="OS07G0107800 PROTEIN-RELATED"/>
    <property type="match status" value="1"/>
</dbReference>
<dbReference type="InterPro" id="IPR025875">
    <property type="entry name" value="Leu-rich_rpt_4"/>
</dbReference>
<feature type="binding site" evidence="3">
    <location>
        <position position="144"/>
    </location>
    <ligand>
        <name>ATP</name>
        <dbReference type="ChEBI" id="CHEBI:30616"/>
    </ligand>
</feature>
<feature type="non-terminal residue" evidence="5">
    <location>
        <position position="1"/>
    </location>
</feature>
<dbReference type="SUPFAM" id="SSF56112">
    <property type="entry name" value="Protein kinase-like (PK-like)"/>
    <property type="match status" value="2"/>
</dbReference>
<dbReference type="PANTHER" id="PTHR45631:SF206">
    <property type="entry name" value="PROTEIN KINASE DOMAIN-CONTAINING PROTEIN"/>
    <property type="match status" value="1"/>
</dbReference>
<dbReference type="Gene3D" id="1.10.510.10">
    <property type="entry name" value="Transferase(Phosphotransferase) domain 1"/>
    <property type="match status" value="1"/>
</dbReference>
<organism evidence="5">
    <name type="scientific">Eucalyptus grandis</name>
    <name type="common">Flooded gum</name>
    <dbReference type="NCBI Taxonomy" id="71139"/>
    <lineage>
        <taxon>Eukaryota</taxon>
        <taxon>Viridiplantae</taxon>
        <taxon>Streptophyta</taxon>
        <taxon>Embryophyta</taxon>
        <taxon>Tracheophyta</taxon>
        <taxon>Spermatophyta</taxon>
        <taxon>Magnoliopsida</taxon>
        <taxon>eudicotyledons</taxon>
        <taxon>Gunneridae</taxon>
        <taxon>Pentapetalae</taxon>
        <taxon>rosids</taxon>
        <taxon>malvids</taxon>
        <taxon>Myrtales</taxon>
        <taxon>Myrtaceae</taxon>
        <taxon>Myrtoideae</taxon>
        <taxon>Eucalypteae</taxon>
        <taxon>Eucalyptus</taxon>
    </lineage>
</organism>
<dbReference type="AlphaFoldDB" id="A0A059AHX1"/>
<evidence type="ECO:0000256" key="3">
    <source>
        <dbReference type="PROSITE-ProRule" id="PRU10141"/>
    </source>
</evidence>
<evidence type="ECO:0000256" key="1">
    <source>
        <dbReference type="ARBA" id="ARBA00022614"/>
    </source>
</evidence>
<dbReference type="Pfam" id="PF12799">
    <property type="entry name" value="LRR_4"/>
    <property type="match status" value="1"/>
</dbReference>
<dbReference type="PROSITE" id="PS00107">
    <property type="entry name" value="PROTEIN_KINASE_ATP"/>
    <property type="match status" value="1"/>
</dbReference>
<dbReference type="InterPro" id="IPR011009">
    <property type="entry name" value="Kinase-like_dom_sf"/>
</dbReference>
<reference evidence="5" key="1">
    <citation type="submission" date="2013-07" db="EMBL/GenBank/DDBJ databases">
        <title>The genome of Eucalyptus grandis.</title>
        <authorList>
            <person name="Schmutz J."/>
            <person name="Hayes R."/>
            <person name="Myburg A."/>
            <person name="Tuskan G."/>
            <person name="Grattapaglia D."/>
            <person name="Rokhsar D.S."/>
        </authorList>
    </citation>
    <scope>NUCLEOTIDE SEQUENCE</scope>
    <source>
        <tissue evidence="5">Leaf extractions</tissue>
    </source>
</reference>
<protein>
    <recommendedName>
        <fullName evidence="4">Protein kinase domain-containing protein</fullName>
    </recommendedName>
</protein>
<dbReference type="EMBL" id="KK198762">
    <property type="protein sequence ID" value="KCW53642.1"/>
    <property type="molecule type" value="Genomic_DNA"/>
</dbReference>
<name>A0A059AHX1_EUCGR</name>
<evidence type="ECO:0000313" key="5">
    <source>
        <dbReference type="EMBL" id="KCW53642.1"/>
    </source>
</evidence>
<sequence length="266" mass="29768">DLSDNQLTGAIPESLANLPKLRILNLSGNKLNGSIPEALKRRHDDKTLDLRVKKEFYITCFIVIQSKYQGRFDQLSTIQSGSRNTHKNLFGTESSERMLRLKNRPFKYGEVSRITRNFGQVIGEGGFGKVYLGALENGTVVAVKMLSESSKQGYKEFQAELITGRPPIMRSRDGSANMRILKWLIPIIESGDIQSIMDPRLQGEFNINLAWKVVEIAMSCTRPTSIQRPDINHVLAELKESLVSTSSGSFEMTSLKLHSNNAPVAR</sequence>
<dbReference type="Gene3D" id="3.30.200.20">
    <property type="entry name" value="Phosphorylase Kinase, domain 1"/>
    <property type="match status" value="1"/>
</dbReference>
<keyword evidence="3" id="KW-0067">ATP-binding</keyword>
<keyword evidence="3" id="KW-0547">Nucleotide-binding</keyword>
<gene>
    <name evidence="5" type="ORF">EUGRSUZ_J02908</name>
</gene>
<accession>A0A059AHX1</accession>
<dbReference type="InterPro" id="IPR000719">
    <property type="entry name" value="Prot_kinase_dom"/>
</dbReference>
<dbReference type="InterPro" id="IPR017441">
    <property type="entry name" value="Protein_kinase_ATP_BS"/>
</dbReference>
<proteinExistence type="predicted"/>
<dbReference type="InParanoid" id="A0A059AHX1"/>
<dbReference type="PROSITE" id="PS50011">
    <property type="entry name" value="PROTEIN_KINASE_DOM"/>
    <property type="match status" value="1"/>
</dbReference>
<dbReference type="OMA" id="AAIMKTH"/>
<dbReference type="Gene3D" id="3.80.10.10">
    <property type="entry name" value="Ribonuclease Inhibitor"/>
    <property type="match status" value="1"/>
</dbReference>
<evidence type="ECO:0000259" key="4">
    <source>
        <dbReference type="PROSITE" id="PS50011"/>
    </source>
</evidence>
<keyword evidence="2" id="KW-0677">Repeat</keyword>
<dbReference type="SUPFAM" id="SSF52058">
    <property type="entry name" value="L domain-like"/>
    <property type="match status" value="1"/>
</dbReference>
<dbReference type="Gramene" id="KCW53642">
    <property type="protein sequence ID" value="KCW53642"/>
    <property type="gene ID" value="EUGRSUZ_J02908"/>
</dbReference>
<keyword evidence="1" id="KW-0433">Leucine-rich repeat</keyword>
<evidence type="ECO:0000256" key="2">
    <source>
        <dbReference type="ARBA" id="ARBA00022737"/>
    </source>
</evidence>
<feature type="domain" description="Protein kinase" evidence="4">
    <location>
        <begin position="116"/>
        <end position="266"/>
    </location>
</feature>